<comment type="caution">
    <text evidence="4">The sequence shown here is derived from an EMBL/GenBank/DDBJ whole genome shotgun (WGS) entry which is preliminary data.</text>
</comment>
<evidence type="ECO:0000256" key="1">
    <source>
        <dbReference type="SAM" id="MobiDB-lite"/>
    </source>
</evidence>
<proteinExistence type="predicted"/>
<feature type="signal peptide" evidence="2">
    <location>
        <begin position="1"/>
        <end position="29"/>
    </location>
</feature>
<feature type="domain" description="DUF11" evidence="3">
    <location>
        <begin position="620"/>
        <end position="730"/>
    </location>
</feature>
<gene>
    <name evidence="4" type="ORF">GPZ80_31485</name>
</gene>
<keyword evidence="5" id="KW-1185">Reference proteome</keyword>
<feature type="region of interest" description="Disordered" evidence="1">
    <location>
        <begin position="432"/>
        <end position="451"/>
    </location>
</feature>
<dbReference type="SUPFAM" id="SSF55486">
    <property type="entry name" value="Metalloproteases ('zincins'), catalytic domain"/>
    <property type="match status" value="1"/>
</dbReference>
<dbReference type="InterPro" id="IPR001434">
    <property type="entry name" value="OmcB-like_DUF11"/>
</dbReference>
<dbReference type="Proteomes" id="UP000734823">
    <property type="component" value="Unassembled WGS sequence"/>
</dbReference>
<dbReference type="Gene3D" id="3.40.390.10">
    <property type="entry name" value="Collagenase (Catalytic Domain)"/>
    <property type="match status" value="1"/>
</dbReference>
<feature type="region of interest" description="Disordered" evidence="1">
    <location>
        <begin position="544"/>
        <end position="588"/>
    </location>
</feature>
<dbReference type="Pfam" id="PF01345">
    <property type="entry name" value="DUF11"/>
    <property type="match status" value="1"/>
</dbReference>
<reference evidence="4 5" key="1">
    <citation type="submission" date="2020-06" db="EMBL/GenBank/DDBJ databases">
        <title>Actinokineospora xiongansis sp. nov., isolated from soil of Baiyangdian.</title>
        <authorList>
            <person name="Zhang X."/>
        </authorList>
    </citation>
    <scope>NUCLEOTIDE SEQUENCE [LARGE SCALE GENOMIC DNA]</scope>
    <source>
        <strain evidence="4 5">HBU206404</strain>
    </source>
</reference>
<evidence type="ECO:0000259" key="3">
    <source>
        <dbReference type="Pfam" id="PF01345"/>
    </source>
</evidence>
<evidence type="ECO:0000313" key="5">
    <source>
        <dbReference type="Proteomes" id="UP000734823"/>
    </source>
</evidence>
<dbReference type="InterPro" id="IPR024079">
    <property type="entry name" value="MetalloPept_cat_dom_sf"/>
</dbReference>
<evidence type="ECO:0000256" key="2">
    <source>
        <dbReference type="SAM" id="SignalP"/>
    </source>
</evidence>
<accession>A0ABR7LG45</accession>
<organism evidence="4 5">
    <name type="scientific">Actinokineospora xionganensis</name>
    <dbReference type="NCBI Taxonomy" id="2684470"/>
    <lineage>
        <taxon>Bacteria</taxon>
        <taxon>Bacillati</taxon>
        <taxon>Actinomycetota</taxon>
        <taxon>Actinomycetes</taxon>
        <taxon>Pseudonocardiales</taxon>
        <taxon>Pseudonocardiaceae</taxon>
        <taxon>Actinokineospora</taxon>
    </lineage>
</organism>
<sequence>MDTRRTLAMLSAAALGVGLASATAPVAQAVNTVGVTVTIHKVWQIECDDNERDVAGIAFNACPNDYYSKAFFPSGERTSPRAPDNQGDISPEWKLSGTFDRDAGPFGVRIQLWDHDSTSGDDAVDIANGDDNLDIVVDPNTGTFSGDVPTPNLGYSKGSGEDSAAVWFSVTFGDSVDFDGDGLHDGIERSGIVVDKNGTVPERGNLRAIEANDSNGTLPPVAASPCRPTILTEIDYMVGPDADGDGVPDHTHKPTQSAIDESTAAFNAGDVPAKPGCPYAGVDAANGVQLLMVIDDQLAEVDKLTWGAGPTIGGAMVTAETLRTQNFDANLRPYYHWSPWVHRQPDRPGPNPGDPPVVNGSSGLCCGDGKDPLVSLGGWGASGVGTDRDQSGTFMHELGHALNLGHGGSDTINCKPNYHSVMSYVYQTIGVPDSSPTGPAPTRDISGDGLIDGRDRTRLDYSRVKLDTLDEDALDEEKGINAPTADIFIWDGDGTSPWRVSVGNGPVNWDREGDGTDAAANIDTENVVTDVDFMGIPDQGCPNTAPAGSPIMGTPPPNSPDLDGHDDWASLKYKGPLSPPSSGHSSANELTKDTADFIRAAYQEAVSRTDVDAHLTDAPDPVGAGTQLTYGLQAHNHGSPNTAYAVKVVQTLPSDVTFASASAGCTNAAGVVTCELGDLAPGASASATVVVNVPADLVYDNGGPKDITSSATASHDGTDSDTADNTASTTTKVVAMADVQVTGATATGPREVLIGEPGSVTFDVSIANAGPSSPIDTVLTTSASGDSGVTVTPASSTSEQAALAVGGPRTVHTTATVDCASPGVKTVTLTAALALKNPADTDPDLTNNQRASSFRIDCVVPIAINVRPKGFPNSINLNTDATLAALTTAVGEYGLPIAFDATKIDVSTTLWGLRANLFDTATPFGAREIHGEGHPERSYELDERTRDGDLDLVLHFKPADSGLTLSSTEACLKGRYLAPDGNTYTFLGCDSVRVVN</sequence>
<dbReference type="InterPro" id="IPR006311">
    <property type="entry name" value="TAT_signal"/>
</dbReference>
<dbReference type="RefSeq" id="WP_187224746.1">
    <property type="nucleotide sequence ID" value="NZ_JABVED010000038.1"/>
</dbReference>
<feature type="chain" id="PRO_5046068719" evidence="2">
    <location>
        <begin position="30"/>
        <end position="996"/>
    </location>
</feature>
<dbReference type="EMBL" id="JABVED010000038">
    <property type="protein sequence ID" value="MBC6451676.1"/>
    <property type="molecule type" value="Genomic_DNA"/>
</dbReference>
<keyword evidence="2" id="KW-0732">Signal</keyword>
<protein>
    <submittedName>
        <fullName evidence="4">DUF11 domain-containing protein</fullName>
    </submittedName>
</protein>
<dbReference type="PROSITE" id="PS51318">
    <property type="entry name" value="TAT"/>
    <property type="match status" value="1"/>
</dbReference>
<evidence type="ECO:0000313" key="4">
    <source>
        <dbReference type="EMBL" id="MBC6451676.1"/>
    </source>
</evidence>
<name>A0ABR7LG45_9PSEU</name>